<comment type="caution">
    <text evidence="3">The sequence shown here is derived from an EMBL/GenBank/DDBJ whole genome shotgun (WGS) entry which is preliminary data.</text>
</comment>
<gene>
    <name evidence="3" type="ORF">GCM10009807_02090</name>
</gene>
<keyword evidence="2" id="KW-0732">Signal</keyword>
<feature type="signal peptide" evidence="2">
    <location>
        <begin position="1"/>
        <end position="22"/>
    </location>
</feature>
<protein>
    <submittedName>
        <fullName evidence="3">Uncharacterized protein</fullName>
    </submittedName>
</protein>
<name>A0ABP4RUA2_9MICO</name>
<evidence type="ECO:0000313" key="3">
    <source>
        <dbReference type="EMBL" id="GAA1661889.1"/>
    </source>
</evidence>
<dbReference type="EMBL" id="BAAAPK010000001">
    <property type="protein sequence ID" value="GAA1661889.1"/>
    <property type="molecule type" value="Genomic_DNA"/>
</dbReference>
<keyword evidence="4" id="KW-1185">Reference proteome</keyword>
<accession>A0ABP4RUA2</accession>
<sequence>MDSNRRYWRVAAICGLAFVALAATGCGERAPESRPQPPAQWDGSDISQPPEPEDRAMSLLLLPDGKATLVNVPGGQWTRTDSGICWNETDEVYSGDATWTFFAEQGIEVKFEDSEVIFWAWPGKFGSYDWSELRMFSCSGDKEWGMALSCGSAGLDDLPPCKRS</sequence>
<evidence type="ECO:0000313" key="4">
    <source>
        <dbReference type="Proteomes" id="UP001500596"/>
    </source>
</evidence>
<dbReference type="Proteomes" id="UP001500596">
    <property type="component" value="Unassembled WGS sequence"/>
</dbReference>
<organism evidence="3 4">
    <name type="scientific">Microbacterium lacus</name>
    <dbReference type="NCBI Taxonomy" id="415217"/>
    <lineage>
        <taxon>Bacteria</taxon>
        <taxon>Bacillati</taxon>
        <taxon>Actinomycetota</taxon>
        <taxon>Actinomycetes</taxon>
        <taxon>Micrococcales</taxon>
        <taxon>Microbacteriaceae</taxon>
        <taxon>Microbacterium</taxon>
    </lineage>
</organism>
<evidence type="ECO:0000256" key="1">
    <source>
        <dbReference type="SAM" id="MobiDB-lite"/>
    </source>
</evidence>
<proteinExistence type="predicted"/>
<feature type="chain" id="PRO_5045707353" evidence="2">
    <location>
        <begin position="23"/>
        <end position="164"/>
    </location>
</feature>
<reference evidence="4" key="1">
    <citation type="journal article" date="2019" name="Int. J. Syst. Evol. Microbiol.">
        <title>The Global Catalogue of Microorganisms (GCM) 10K type strain sequencing project: providing services to taxonomists for standard genome sequencing and annotation.</title>
        <authorList>
            <consortium name="The Broad Institute Genomics Platform"/>
            <consortium name="The Broad Institute Genome Sequencing Center for Infectious Disease"/>
            <person name="Wu L."/>
            <person name="Ma J."/>
        </authorList>
    </citation>
    <scope>NUCLEOTIDE SEQUENCE [LARGE SCALE GENOMIC DNA]</scope>
    <source>
        <strain evidence="4">JCM 15575</strain>
    </source>
</reference>
<feature type="region of interest" description="Disordered" evidence="1">
    <location>
        <begin position="28"/>
        <end position="53"/>
    </location>
</feature>
<evidence type="ECO:0000256" key="2">
    <source>
        <dbReference type="SAM" id="SignalP"/>
    </source>
</evidence>
<dbReference type="PROSITE" id="PS51257">
    <property type="entry name" value="PROKAR_LIPOPROTEIN"/>
    <property type="match status" value="1"/>
</dbReference>